<dbReference type="AlphaFoldDB" id="A0A0E0HK97"/>
<reference evidence="2" key="2">
    <citation type="submission" date="2018-04" db="EMBL/GenBank/DDBJ databases">
        <title>OnivRS2 (Oryza nivara Reference Sequence Version 2).</title>
        <authorList>
            <person name="Zhang J."/>
            <person name="Kudrna D."/>
            <person name="Lee S."/>
            <person name="Talag J."/>
            <person name="Rajasekar S."/>
            <person name="Welchert J."/>
            <person name="Hsing Y.-I."/>
            <person name="Wing R.A."/>
        </authorList>
    </citation>
    <scope>NUCLEOTIDE SEQUENCE [LARGE SCALE GENOMIC DNA]</scope>
    <source>
        <strain evidence="2">SL10</strain>
    </source>
</reference>
<sequence>MCGRHYVDHQSTNEEKLHSGLGPPVSDYHHQRYLTRSVTNRVGNNRPTSSETNYFYMTPPTMEWRAAPTLELISDVGGHGSGEVGDVAEGGVGEGVEADVVDGAEARVRAGVGAEVDGLQRRPDHAEHGVPERRRRRRGGERRDERVAHPVVGVVGEAVDDDGAAAAAARRLLDGAQGGVVAALGDHASNVVDLAIVVDVIIVFFSGDVEMTRDQRLFSTTFGEDDTCENKDWHVGAGRKATTVGEDVACENKAGLPRRCWEKGMSN</sequence>
<dbReference type="Proteomes" id="UP000006591">
    <property type="component" value="Chromosome 6"/>
</dbReference>
<protein>
    <submittedName>
        <fullName evidence="2">Uncharacterized protein</fullName>
    </submittedName>
</protein>
<evidence type="ECO:0000313" key="2">
    <source>
        <dbReference type="EnsemblPlants" id="ONIVA06G01950.2"/>
    </source>
</evidence>
<dbReference type="OMA" id="PTMEWRA"/>
<evidence type="ECO:0000313" key="3">
    <source>
        <dbReference type="Proteomes" id="UP000006591"/>
    </source>
</evidence>
<proteinExistence type="predicted"/>
<feature type="region of interest" description="Disordered" evidence="1">
    <location>
        <begin position="1"/>
        <end position="26"/>
    </location>
</feature>
<feature type="compositionally biased region" description="Basic and acidic residues" evidence="1">
    <location>
        <begin position="120"/>
        <end position="132"/>
    </location>
</feature>
<dbReference type="HOGENOM" id="CLU_1043447_0_0_1"/>
<accession>A0A0E0HK97</accession>
<dbReference type="Gramene" id="ONIVA06G01950.2">
    <property type="protein sequence ID" value="ONIVA06G01950.2"/>
    <property type="gene ID" value="ONIVA06G01950"/>
</dbReference>
<evidence type="ECO:0000256" key="1">
    <source>
        <dbReference type="SAM" id="MobiDB-lite"/>
    </source>
</evidence>
<feature type="region of interest" description="Disordered" evidence="1">
    <location>
        <begin position="120"/>
        <end position="146"/>
    </location>
</feature>
<reference evidence="2" key="1">
    <citation type="submission" date="2015-04" db="UniProtKB">
        <authorList>
            <consortium name="EnsemblPlants"/>
        </authorList>
    </citation>
    <scope>IDENTIFICATION</scope>
    <source>
        <strain evidence="2">SL10</strain>
    </source>
</reference>
<dbReference type="EnsemblPlants" id="ONIVA06G01950.2">
    <property type="protein sequence ID" value="ONIVA06G01950.2"/>
    <property type="gene ID" value="ONIVA06G01950"/>
</dbReference>
<keyword evidence="3" id="KW-1185">Reference proteome</keyword>
<organism evidence="2">
    <name type="scientific">Oryza nivara</name>
    <name type="common">Indian wild rice</name>
    <name type="synonym">Oryza sativa f. spontanea</name>
    <dbReference type="NCBI Taxonomy" id="4536"/>
    <lineage>
        <taxon>Eukaryota</taxon>
        <taxon>Viridiplantae</taxon>
        <taxon>Streptophyta</taxon>
        <taxon>Embryophyta</taxon>
        <taxon>Tracheophyta</taxon>
        <taxon>Spermatophyta</taxon>
        <taxon>Magnoliopsida</taxon>
        <taxon>Liliopsida</taxon>
        <taxon>Poales</taxon>
        <taxon>Poaceae</taxon>
        <taxon>BOP clade</taxon>
        <taxon>Oryzoideae</taxon>
        <taxon>Oryzeae</taxon>
        <taxon>Oryzinae</taxon>
        <taxon>Oryza</taxon>
    </lineage>
</organism>
<name>A0A0E0HK97_ORYNI</name>
<feature type="compositionally biased region" description="Basic and acidic residues" evidence="1">
    <location>
        <begin position="1"/>
        <end position="18"/>
    </location>
</feature>